<feature type="compositionally biased region" description="Polar residues" evidence="1">
    <location>
        <begin position="1"/>
        <end position="15"/>
    </location>
</feature>
<dbReference type="PANTHER" id="PTHR35081">
    <property type="entry name" value="COILED-COIL DOMAIN-CONTAINING PROTEIN 105"/>
    <property type="match status" value="1"/>
</dbReference>
<dbReference type="EMBL" id="CAJNOL010008398">
    <property type="protein sequence ID" value="CAF1636042.1"/>
    <property type="molecule type" value="Genomic_DNA"/>
</dbReference>
<dbReference type="Proteomes" id="UP000663854">
    <property type="component" value="Unassembled WGS sequence"/>
</dbReference>
<dbReference type="PANTHER" id="PTHR35081:SF1">
    <property type="entry name" value="COILED-COIL DOMAIN-CONTAINING PROTEIN 105"/>
    <property type="match status" value="1"/>
</dbReference>
<evidence type="ECO:0000256" key="1">
    <source>
        <dbReference type="SAM" id="MobiDB-lite"/>
    </source>
</evidence>
<dbReference type="Proteomes" id="UP000663870">
    <property type="component" value="Unassembled WGS sequence"/>
</dbReference>
<comment type="caution">
    <text evidence="2">The sequence shown here is derived from an EMBL/GenBank/DDBJ whole genome shotgun (WGS) entry which is preliminary data.</text>
</comment>
<sequence>MTNSSQPNTPCQMQRPSLIEDDDDHTNNKNGRQLLSRSLTFDREPLKQKRVKRLSHPSPAIIEQQLQCLGRSLLSIDSSPCVREMLNELSNTETFLYARQCRVVVAKLRLCWSDVNEEIKSLLKHKEYTEAAIEHIRKDLINNKESKLDEVRQHVTKIGREHLNWVFLKILSQLLSTLGFRLLRTPQNNPITSSNSNLNNTNISTEATLLNENSLSLVGNLLAFTSDVIQVFQDVTKLIEESCEIKKQAMNQIKDTKVYSLTVNQSIAQKLVDIITLAE</sequence>
<feature type="region of interest" description="Disordered" evidence="1">
    <location>
        <begin position="1"/>
        <end position="31"/>
    </location>
</feature>
<proteinExistence type="predicted"/>
<evidence type="ECO:0000313" key="5">
    <source>
        <dbReference type="Proteomes" id="UP000663870"/>
    </source>
</evidence>
<accession>A0A815NXI6</accession>
<keyword evidence="5" id="KW-1185">Reference proteome</keyword>
<dbReference type="InterPro" id="IPR038949">
    <property type="entry name" value="TEKTL1"/>
</dbReference>
<evidence type="ECO:0000313" key="2">
    <source>
        <dbReference type="EMBL" id="CAF1441416.1"/>
    </source>
</evidence>
<name>A0A815NXI6_9BILA</name>
<reference evidence="2" key="1">
    <citation type="submission" date="2021-02" db="EMBL/GenBank/DDBJ databases">
        <authorList>
            <person name="Nowell W R."/>
        </authorList>
    </citation>
    <scope>NUCLEOTIDE SEQUENCE</scope>
</reference>
<gene>
    <name evidence="3" type="ORF">JXQ802_LOCUS52507</name>
    <name evidence="2" type="ORF">PYM288_LOCUS36170</name>
</gene>
<protein>
    <submittedName>
        <fullName evidence="2">Uncharacterized protein</fullName>
    </submittedName>
</protein>
<organism evidence="2 4">
    <name type="scientific">Rotaria sordida</name>
    <dbReference type="NCBI Taxonomy" id="392033"/>
    <lineage>
        <taxon>Eukaryota</taxon>
        <taxon>Metazoa</taxon>
        <taxon>Spiralia</taxon>
        <taxon>Gnathifera</taxon>
        <taxon>Rotifera</taxon>
        <taxon>Eurotatoria</taxon>
        <taxon>Bdelloidea</taxon>
        <taxon>Philodinida</taxon>
        <taxon>Philodinidae</taxon>
        <taxon>Rotaria</taxon>
    </lineage>
</organism>
<dbReference type="EMBL" id="CAJNOH010006791">
    <property type="protein sequence ID" value="CAF1441416.1"/>
    <property type="molecule type" value="Genomic_DNA"/>
</dbReference>
<evidence type="ECO:0000313" key="4">
    <source>
        <dbReference type="Proteomes" id="UP000663854"/>
    </source>
</evidence>
<dbReference type="AlphaFoldDB" id="A0A815NXI6"/>
<evidence type="ECO:0000313" key="3">
    <source>
        <dbReference type="EMBL" id="CAF1636042.1"/>
    </source>
</evidence>